<dbReference type="GO" id="GO:0046872">
    <property type="term" value="F:metal ion binding"/>
    <property type="evidence" value="ECO:0007669"/>
    <property type="project" value="UniProtKB-KW"/>
</dbReference>
<dbReference type="AlphaFoldDB" id="A0A1T4L7I3"/>
<keyword evidence="3" id="KW-0479">Metal-binding</keyword>
<evidence type="ECO:0000256" key="5">
    <source>
        <dbReference type="ARBA" id="ARBA00022825"/>
    </source>
</evidence>
<dbReference type="InterPro" id="IPR023828">
    <property type="entry name" value="Peptidase_S8_Ser-AS"/>
</dbReference>
<sequence length="720" mass="77089">MEEIKRYIIRLKHRGWRKKAKLLNRSLAGKIIHTYETLPYLVVALSSEEANSIRGEDGLVEIFEDGLATTQEQQVPWGVSVIKGSKGATQSGIRGEGVRVGILDTGIDLNHPDLRVAGGITFVGNSFQDDNGHGTHVAGIIAAQDNDQGVVGVAPGVELFAIKALNSAGNGWYSDIAAGLEWAVKNKLDIINLSLGGNQDNALLRAAVKKAANAGILLVAAAGNSGNEEGSGDTVLFPAKYPEVIAVAAIDRQWQRAAFSSTGPQVELAAPGVEILSTNLWGGYRTMSGTSMATPHITGLAALLKSALPQLTAPELRRRLGEGVIDLGPKGRDSWYGYGLPTGGLVLPQTQPDNTPPQLYLMGLPPGEPVSGEVNLEILAFDPSRIKEVQLLIDQIPVAKWTTAPYRYAWDTRKVPVGEHQLTVYALDGMGNLGELRQIVKVVPTVTILEPPAGTVARHQVRVRAVFSPNAVIEGAEFYVDGIKREEARVTANEVEFSWDSGEVSQSGLSVHTLKIIGITATGMTGTGSVQVKVRNPVVQIYAPAAGSVLGGDTVDVFVQASDQEGIERVEMFWDEELIGSIAGGTQPYRFALSLKEKRAGSHILKAIAYTPGGRRAISPAVKVQKGVEILWLSPIPGTRIWGKKEVKVRFGDPVSRAELLVNDQRLGIRYPNGTGPVSWTLDATAYPDLTVLVLKVLVLAAEERIISSMIVPLTVDSQA</sequence>
<dbReference type="Pfam" id="PF17957">
    <property type="entry name" value="Big_7"/>
    <property type="match status" value="2"/>
</dbReference>
<feature type="active site" description="Charge relay system" evidence="6">
    <location>
        <position position="291"/>
    </location>
</feature>
<feature type="active site" description="Charge relay system" evidence="6">
    <location>
        <position position="133"/>
    </location>
</feature>
<evidence type="ECO:0000313" key="9">
    <source>
        <dbReference type="EMBL" id="SJZ50557.1"/>
    </source>
</evidence>
<evidence type="ECO:0000256" key="4">
    <source>
        <dbReference type="ARBA" id="ARBA00022801"/>
    </source>
</evidence>
<dbReference type="InterPro" id="IPR015500">
    <property type="entry name" value="Peptidase_S8_subtilisin-rel"/>
</dbReference>
<keyword evidence="4 6" id="KW-0378">Hydrolase</keyword>
<evidence type="ECO:0000256" key="3">
    <source>
        <dbReference type="ARBA" id="ARBA00022723"/>
    </source>
</evidence>
<keyword evidence="10" id="KW-1185">Reference proteome</keyword>
<keyword evidence="2 6" id="KW-0645">Protease</keyword>
<dbReference type="RefSeq" id="WP_078664218.1">
    <property type="nucleotide sequence ID" value="NZ_FUXM01000001.1"/>
</dbReference>
<dbReference type="PRINTS" id="PR00723">
    <property type="entry name" value="SUBTILISIN"/>
</dbReference>
<dbReference type="InterPro" id="IPR022398">
    <property type="entry name" value="Peptidase_S8_His-AS"/>
</dbReference>
<dbReference type="OrthoDB" id="9798386at2"/>
<dbReference type="EMBL" id="FUXM01000001">
    <property type="protein sequence ID" value="SJZ50557.1"/>
    <property type="molecule type" value="Genomic_DNA"/>
</dbReference>
<dbReference type="InterPro" id="IPR023827">
    <property type="entry name" value="Peptidase_S8_Asp-AS"/>
</dbReference>
<name>A0A1T4L7I3_9FIRM</name>
<accession>A0A1T4L7I3</accession>
<dbReference type="PROSITE" id="PS00137">
    <property type="entry name" value="SUBTILASE_HIS"/>
    <property type="match status" value="1"/>
</dbReference>
<dbReference type="InterPro" id="IPR013783">
    <property type="entry name" value="Ig-like_fold"/>
</dbReference>
<evidence type="ECO:0000313" key="10">
    <source>
        <dbReference type="Proteomes" id="UP000189933"/>
    </source>
</evidence>
<dbReference type="CDD" id="cd07477">
    <property type="entry name" value="Peptidases_S8_Subtilisin_subset"/>
    <property type="match status" value="1"/>
</dbReference>
<dbReference type="PANTHER" id="PTHR43806">
    <property type="entry name" value="PEPTIDASE S8"/>
    <property type="match status" value="1"/>
</dbReference>
<protein>
    <submittedName>
        <fullName evidence="9">Subtilase family protein</fullName>
    </submittedName>
</protein>
<dbReference type="InterPro" id="IPR000209">
    <property type="entry name" value="Peptidase_S8/S53_dom"/>
</dbReference>
<dbReference type="PROSITE" id="PS51892">
    <property type="entry name" value="SUBTILASE"/>
    <property type="match status" value="1"/>
</dbReference>
<evidence type="ECO:0000256" key="1">
    <source>
        <dbReference type="ARBA" id="ARBA00011073"/>
    </source>
</evidence>
<dbReference type="SUPFAM" id="SSF52743">
    <property type="entry name" value="Subtilisin-like"/>
    <property type="match status" value="1"/>
</dbReference>
<evidence type="ECO:0000256" key="6">
    <source>
        <dbReference type="PROSITE-ProRule" id="PRU01240"/>
    </source>
</evidence>
<dbReference type="PANTHER" id="PTHR43806:SF11">
    <property type="entry name" value="CEREVISIN-RELATED"/>
    <property type="match status" value="1"/>
</dbReference>
<evidence type="ECO:0000256" key="2">
    <source>
        <dbReference type="ARBA" id="ARBA00022670"/>
    </source>
</evidence>
<evidence type="ECO:0000259" key="8">
    <source>
        <dbReference type="Pfam" id="PF00082"/>
    </source>
</evidence>
<dbReference type="PROSITE" id="PS00138">
    <property type="entry name" value="SUBTILASE_SER"/>
    <property type="match status" value="1"/>
</dbReference>
<evidence type="ECO:0000256" key="7">
    <source>
        <dbReference type="RuleBase" id="RU003355"/>
    </source>
</evidence>
<proteinExistence type="inferred from homology"/>
<gene>
    <name evidence="9" type="ORF">SAMN02745885_00059</name>
</gene>
<feature type="domain" description="Peptidase S8/S53" evidence="8">
    <location>
        <begin position="95"/>
        <end position="339"/>
    </location>
</feature>
<organism evidence="9 10">
    <name type="scientific">Carboxydocella sporoproducens DSM 16521</name>
    <dbReference type="NCBI Taxonomy" id="1121270"/>
    <lineage>
        <taxon>Bacteria</taxon>
        <taxon>Bacillati</taxon>
        <taxon>Bacillota</taxon>
        <taxon>Clostridia</taxon>
        <taxon>Eubacteriales</taxon>
        <taxon>Clostridiales Family XVI. Incertae Sedis</taxon>
        <taxon>Carboxydocella</taxon>
    </lineage>
</organism>
<dbReference type="GO" id="GO:0006508">
    <property type="term" value="P:proteolysis"/>
    <property type="evidence" value="ECO:0007669"/>
    <property type="project" value="UniProtKB-KW"/>
</dbReference>
<dbReference type="Gene3D" id="3.40.50.200">
    <property type="entry name" value="Peptidase S8/S53 domain"/>
    <property type="match status" value="1"/>
</dbReference>
<dbReference type="InterPro" id="IPR034202">
    <property type="entry name" value="Subtilisin_Carlsberg-like"/>
</dbReference>
<dbReference type="Gene3D" id="2.60.40.10">
    <property type="entry name" value="Immunoglobulins"/>
    <property type="match status" value="3"/>
</dbReference>
<feature type="active site" description="Charge relay system" evidence="6">
    <location>
        <position position="104"/>
    </location>
</feature>
<dbReference type="Proteomes" id="UP000189933">
    <property type="component" value="Unassembled WGS sequence"/>
</dbReference>
<dbReference type="PROSITE" id="PS00136">
    <property type="entry name" value="SUBTILASE_ASP"/>
    <property type="match status" value="1"/>
</dbReference>
<reference evidence="10" key="1">
    <citation type="submission" date="2017-02" db="EMBL/GenBank/DDBJ databases">
        <authorList>
            <person name="Varghese N."/>
            <person name="Submissions S."/>
        </authorList>
    </citation>
    <scope>NUCLEOTIDE SEQUENCE [LARGE SCALE GENOMIC DNA]</scope>
    <source>
        <strain evidence="10">DSM 16521</strain>
    </source>
</reference>
<dbReference type="InterPro" id="IPR036852">
    <property type="entry name" value="Peptidase_S8/S53_dom_sf"/>
</dbReference>
<keyword evidence="5 6" id="KW-0720">Serine protease</keyword>
<dbReference type="InterPro" id="IPR050131">
    <property type="entry name" value="Peptidase_S8_subtilisin-like"/>
</dbReference>
<dbReference type="GO" id="GO:0004252">
    <property type="term" value="F:serine-type endopeptidase activity"/>
    <property type="evidence" value="ECO:0007669"/>
    <property type="project" value="UniProtKB-UniRule"/>
</dbReference>
<comment type="similarity">
    <text evidence="1 6 7">Belongs to the peptidase S8 family.</text>
</comment>
<dbReference type="Pfam" id="PF00082">
    <property type="entry name" value="Peptidase_S8"/>
    <property type="match status" value="1"/>
</dbReference>